<protein>
    <submittedName>
        <fullName evidence="1">Uncharacterized protein</fullName>
    </submittedName>
</protein>
<gene>
    <name evidence="1" type="ORF">PARMNEM_LOCUS11756</name>
</gene>
<dbReference type="Proteomes" id="UP001314205">
    <property type="component" value="Unassembled WGS sequence"/>
</dbReference>
<keyword evidence="2" id="KW-1185">Reference proteome</keyword>
<organism evidence="1 2">
    <name type="scientific">Parnassius mnemosyne</name>
    <name type="common">clouded apollo</name>
    <dbReference type="NCBI Taxonomy" id="213953"/>
    <lineage>
        <taxon>Eukaryota</taxon>
        <taxon>Metazoa</taxon>
        <taxon>Ecdysozoa</taxon>
        <taxon>Arthropoda</taxon>
        <taxon>Hexapoda</taxon>
        <taxon>Insecta</taxon>
        <taxon>Pterygota</taxon>
        <taxon>Neoptera</taxon>
        <taxon>Endopterygota</taxon>
        <taxon>Lepidoptera</taxon>
        <taxon>Glossata</taxon>
        <taxon>Ditrysia</taxon>
        <taxon>Papilionoidea</taxon>
        <taxon>Papilionidae</taxon>
        <taxon>Parnassiinae</taxon>
        <taxon>Parnassini</taxon>
        <taxon>Parnassius</taxon>
        <taxon>Driopa</taxon>
    </lineage>
</organism>
<evidence type="ECO:0000313" key="2">
    <source>
        <dbReference type="Proteomes" id="UP001314205"/>
    </source>
</evidence>
<proteinExistence type="predicted"/>
<evidence type="ECO:0000313" key="1">
    <source>
        <dbReference type="EMBL" id="CAK1591548.1"/>
    </source>
</evidence>
<reference evidence="1 2" key="1">
    <citation type="submission" date="2023-11" db="EMBL/GenBank/DDBJ databases">
        <authorList>
            <person name="Hedman E."/>
            <person name="Englund M."/>
            <person name="Stromberg M."/>
            <person name="Nyberg Akerstrom W."/>
            <person name="Nylinder S."/>
            <person name="Jareborg N."/>
            <person name="Kallberg Y."/>
            <person name="Kronander E."/>
        </authorList>
    </citation>
    <scope>NUCLEOTIDE SEQUENCE [LARGE SCALE GENOMIC DNA]</scope>
</reference>
<comment type="caution">
    <text evidence="1">The sequence shown here is derived from an EMBL/GenBank/DDBJ whole genome shotgun (WGS) entry which is preliminary data.</text>
</comment>
<name>A0AAV1L8A1_9NEOP</name>
<accession>A0AAV1L8A1</accession>
<sequence length="70" mass="7850">MFLLSYCSCTSNTQYYCSIVTAIGQQDSVPDHDNELNAIVDAELLPQIGEARGRDSNKALLQVFINRHFN</sequence>
<dbReference type="EMBL" id="CAVLGL010000087">
    <property type="protein sequence ID" value="CAK1591548.1"/>
    <property type="molecule type" value="Genomic_DNA"/>
</dbReference>
<dbReference type="AlphaFoldDB" id="A0AAV1L8A1"/>